<dbReference type="OrthoDB" id="9801813at2"/>
<organism evidence="2 3">
    <name type="scientific">Prochlorothrix hollandica PCC 9006 = CALU 1027</name>
    <dbReference type="NCBI Taxonomy" id="317619"/>
    <lineage>
        <taxon>Bacteria</taxon>
        <taxon>Bacillati</taxon>
        <taxon>Cyanobacteriota</taxon>
        <taxon>Cyanophyceae</taxon>
        <taxon>Prochlorotrichales</taxon>
        <taxon>Prochlorotrichaceae</taxon>
        <taxon>Prochlorothrix</taxon>
    </lineage>
</organism>
<dbReference type="GO" id="GO:0005524">
    <property type="term" value="F:ATP binding"/>
    <property type="evidence" value="ECO:0007669"/>
    <property type="project" value="InterPro"/>
</dbReference>
<dbReference type="Pfam" id="PF13304">
    <property type="entry name" value="AAA_21"/>
    <property type="match status" value="1"/>
</dbReference>
<gene>
    <name evidence="2" type="ORF">PROH_06780</name>
</gene>
<dbReference type="InterPro" id="IPR051396">
    <property type="entry name" value="Bact_Antivir_Def_Nuclease"/>
</dbReference>
<dbReference type="PIRSF" id="PIRSF029347">
    <property type="entry name" value="RecF"/>
    <property type="match status" value="1"/>
</dbReference>
<dbReference type="InterPro" id="IPR027417">
    <property type="entry name" value="P-loop_NTPase"/>
</dbReference>
<dbReference type="EMBL" id="AJTX02000004">
    <property type="protein sequence ID" value="KKI99606.1"/>
    <property type="molecule type" value="Genomic_DNA"/>
</dbReference>
<proteinExistence type="predicted"/>
<accession>A0A0M2PYY9</accession>
<feature type="domain" description="AAA+ ATPase" evidence="1">
    <location>
        <begin position="21"/>
        <end position="359"/>
    </location>
</feature>
<dbReference type="AlphaFoldDB" id="A0A0M2PYY9"/>
<dbReference type="eggNOG" id="COG1106">
    <property type="taxonomic scope" value="Bacteria"/>
</dbReference>
<dbReference type="SMART" id="SM00382">
    <property type="entry name" value="AAA"/>
    <property type="match status" value="1"/>
</dbReference>
<reference evidence="2" key="1">
    <citation type="submission" date="2012-04" db="EMBL/GenBank/DDBJ databases">
        <authorList>
            <person name="Borisov I.G."/>
            <person name="Ivanikova N.V."/>
            <person name="Pinevich A.V."/>
        </authorList>
    </citation>
    <scope>NUCLEOTIDE SEQUENCE</scope>
    <source>
        <strain evidence="2">CALU 1027</strain>
    </source>
</reference>
<keyword evidence="3" id="KW-1185">Reference proteome</keyword>
<dbReference type="Proteomes" id="UP000034681">
    <property type="component" value="Unassembled WGS sequence"/>
</dbReference>
<evidence type="ECO:0000313" key="3">
    <source>
        <dbReference type="Proteomes" id="UP000034681"/>
    </source>
</evidence>
<dbReference type="InterPro" id="IPR014555">
    <property type="entry name" value="RecF-like"/>
</dbReference>
<dbReference type="InterPro" id="IPR003593">
    <property type="entry name" value="AAA+_ATPase"/>
</dbReference>
<evidence type="ECO:0000313" key="2">
    <source>
        <dbReference type="EMBL" id="KKI99606.1"/>
    </source>
</evidence>
<name>A0A0M2PYY9_PROHO</name>
<dbReference type="SUPFAM" id="SSF52540">
    <property type="entry name" value="P-loop containing nucleoside triphosphate hydrolases"/>
    <property type="match status" value="1"/>
</dbReference>
<dbReference type="PANTHER" id="PTHR43581">
    <property type="entry name" value="ATP/GTP PHOSPHATASE"/>
    <property type="match status" value="1"/>
</dbReference>
<dbReference type="InterPro" id="IPR003959">
    <property type="entry name" value="ATPase_AAA_core"/>
</dbReference>
<comment type="caution">
    <text evidence="2">The sequence shown here is derived from an EMBL/GenBank/DDBJ whole genome shotgun (WGS) entry which is preliminary data.</text>
</comment>
<dbReference type="STRING" id="317619.GCA_000332315_00102"/>
<dbReference type="PANTHER" id="PTHR43581:SF4">
    <property type="entry name" value="ATP_GTP PHOSPHATASE"/>
    <property type="match status" value="1"/>
</dbReference>
<dbReference type="Gene3D" id="3.40.50.300">
    <property type="entry name" value="P-loop containing nucleotide triphosphate hydrolases"/>
    <property type="match status" value="1"/>
</dbReference>
<evidence type="ECO:0000259" key="1">
    <source>
        <dbReference type="SMART" id="SM00382"/>
    </source>
</evidence>
<dbReference type="GO" id="GO:0016887">
    <property type="term" value="F:ATP hydrolysis activity"/>
    <property type="evidence" value="ECO:0007669"/>
    <property type="project" value="InterPro"/>
</dbReference>
<dbReference type="RefSeq" id="WP_016925514.1">
    <property type="nucleotide sequence ID" value="NZ_KB235933.1"/>
</dbReference>
<sequence>MLKTLSIENFRCFKRFELNPLGRINLLVGANNSGKSSILEAIYLLLNPNPLNGLYEVCIGRNEYSIEEDSRKLDQRPTRQLHIAHLLYNHDLSLGTSLKIATSLTDGTQPQLTLTVLNQDNLQESFDLDGFEPLSETLKLEINSLAYLAKPLDLRLSAQGMLSLEDLRRFPRQVTRDQVTRDQELHQQSKAIQVQLMRTLGLSIGETTDLFDKISLTPEEDLVTKTLQTIEPRLQRIASEGSTRRYPSDSFVRGGLKVRLEGQDQPIPIGSMGEGMWRMLGLALAIVNAKDGVLLVDEIDTGLHFTAMGEMWRMICQTAQDLNVQVFATTHSRDCWQSLAEVVQEGGLEAEQVFVHRIHPDREASVPFDGEELAIATEQDLEVR</sequence>
<protein>
    <recommendedName>
        <fullName evidence="1">AAA+ ATPase domain-containing protein</fullName>
    </recommendedName>
</protein>